<dbReference type="RefSeq" id="WP_265725033.1">
    <property type="nucleotide sequence ID" value="NZ_JAOSLC020000003.1"/>
</dbReference>
<evidence type="ECO:0008006" key="3">
    <source>
        <dbReference type="Google" id="ProtNLM"/>
    </source>
</evidence>
<reference evidence="1" key="1">
    <citation type="submission" date="2023-02" db="EMBL/GenBank/DDBJ databases">
        <title>Polaribacter ponticola sp. nov., isolated from seawater.</title>
        <authorList>
            <person name="Baek J.H."/>
            <person name="Kim J.M."/>
            <person name="Choi D.G."/>
            <person name="Jeon C.O."/>
        </authorList>
    </citation>
    <scope>NUCLEOTIDE SEQUENCE</scope>
    <source>
        <strain evidence="1">MSW5</strain>
    </source>
</reference>
<dbReference type="Proteomes" id="UP001151478">
    <property type="component" value="Unassembled WGS sequence"/>
</dbReference>
<keyword evidence="2" id="KW-1185">Reference proteome</keyword>
<proteinExistence type="predicted"/>
<protein>
    <recommendedName>
        <fullName evidence="3">ArsR family transcriptional regulator</fullName>
    </recommendedName>
</protein>
<evidence type="ECO:0000313" key="2">
    <source>
        <dbReference type="Proteomes" id="UP001151478"/>
    </source>
</evidence>
<dbReference type="EMBL" id="JAOSLC020000003">
    <property type="protein sequence ID" value="MDD7914412.1"/>
    <property type="molecule type" value="Genomic_DNA"/>
</dbReference>
<accession>A0ABT5S8H3</accession>
<gene>
    <name evidence="1" type="ORF">N5A56_008265</name>
</gene>
<evidence type="ECO:0000313" key="1">
    <source>
        <dbReference type="EMBL" id="MDD7914412.1"/>
    </source>
</evidence>
<comment type="caution">
    <text evidence="1">The sequence shown here is derived from an EMBL/GenBank/DDBJ whole genome shotgun (WGS) entry which is preliminary data.</text>
</comment>
<name>A0ABT5S8H3_9FLAO</name>
<sequence length="78" mass="9333">MKNQQKNVAFAMYVYPKREKNEDISFKIISLLKLKKSCNSQEINQHLEANEKDILIHLRKLLSEDKIEINNQNKYQLK</sequence>
<organism evidence="1 2">
    <name type="scientific">Polaribacter ponticola</name>
    <dbReference type="NCBI Taxonomy" id="2978475"/>
    <lineage>
        <taxon>Bacteria</taxon>
        <taxon>Pseudomonadati</taxon>
        <taxon>Bacteroidota</taxon>
        <taxon>Flavobacteriia</taxon>
        <taxon>Flavobacteriales</taxon>
        <taxon>Flavobacteriaceae</taxon>
    </lineage>
</organism>